<gene>
    <name evidence="2" type="ORF">AYI70_g10379</name>
</gene>
<feature type="compositionally biased region" description="Basic and acidic residues" evidence="1">
    <location>
        <begin position="41"/>
        <end position="82"/>
    </location>
</feature>
<accession>A0A1R1X6T6</accession>
<reference evidence="2 3" key="1">
    <citation type="submission" date="2017-01" db="EMBL/GenBank/DDBJ databases">
        <authorList>
            <person name="Mah S.A."/>
            <person name="Swanson W.J."/>
            <person name="Moy G.W."/>
            <person name="Vacquier V.D."/>
        </authorList>
    </citation>
    <scope>NUCLEOTIDE SEQUENCE [LARGE SCALE GENOMIC DNA]</scope>
    <source>
        <strain evidence="2 3">GSMNP</strain>
    </source>
</reference>
<feature type="region of interest" description="Disordered" evidence="1">
    <location>
        <begin position="39"/>
        <end position="92"/>
    </location>
</feature>
<organism evidence="2 3">
    <name type="scientific">Smittium culicis</name>
    <dbReference type="NCBI Taxonomy" id="133412"/>
    <lineage>
        <taxon>Eukaryota</taxon>
        <taxon>Fungi</taxon>
        <taxon>Fungi incertae sedis</taxon>
        <taxon>Zoopagomycota</taxon>
        <taxon>Kickxellomycotina</taxon>
        <taxon>Harpellomycetes</taxon>
        <taxon>Harpellales</taxon>
        <taxon>Legeriomycetaceae</taxon>
        <taxon>Smittium</taxon>
    </lineage>
</organism>
<evidence type="ECO:0000313" key="2">
    <source>
        <dbReference type="EMBL" id="OMJ10353.1"/>
    </source>
</evidence>
<comment type="caution">
    <text evidence="2">The sequence shown here is derived from an EMBL/GenBank/DDBJ whole genome shotgun (WGS) entry which is preliminary data.</text>
</comment>
<sequence length="107" mass="12130">MNPIQNHGLAQTNAIWVPDQPGIVRDGVKKEDKLTWIPHKLSGDDSKCAKFEVPRPPSRSEKSTESKSENPRRSGEIDRKNSSYDCGFDTSSSHAEEINRIQEYDFI</sequence>
<proteinExistence type="predicted"/>
<evidence type="ECO:0000313" key="3">
    <source>
        <dbReference type="Proteomes" id="UP000187283"/>
    </source>
</evidence>
<evidence type="ECO:0000256" key="1">
    <source>
        <dbReference type="SAM" id="MobiDB-lite"/>
    </source>
</evidence>
<dbReference type="AlphaFoldDB" id="A0A1R1X6T6"/>
<dbReference type="EMBL" id="LSSN01005042">
    <property type="protein sequence ID" value="OMJ10353.1"/>
    <property type="molecule type" value="Genomic_DNA"/>
</dbReference>
<dbReference type="Proteomes" id="UP000187283">
    <property type="component" value="Unassembled WGS sequence"/>
</dbReference>
<protein>
    <submittedName>
        <fullName evidence="2">Uncharacterized protein</fullName>
    </submittedName>
</protein>
<name>A0A1R1X6T6_9FUNG</name>
<keyword evidence="3" id="KW-1185">Reference proteome</keyword>